<accession>W0V9B2</accession>
<keyword evidence="2" id="KW-1185">Reference proteome</keyword>
<dbReference type="KEGG" id="jag:GJA_3829"/>
<dbReference type="eggNOG" id="COG0323">
    <property type="taxonomic scope" value="Bacteria"/>
</dbReference>
<reference evidence="1 2" key="1">
    <citation type="journal article" date="2015" name="Genome Announc.">
        <title>Genome Sequence of Mushroom Soft-Rot Pathogen Janthinobacterium agaricidamnosum.</title>
        <authorList>
            <person name="Graupner K."/>
            <person name="Lackner G."/>
            <person name="Hertweck C."/>
        </authorList>
    </citation>
    <scope>NUCLEOTIDE SEQUENCE [LARGE SCALE GENOMIC DNA]</scope>
    <source>
        <strain evidence="2">NBRC 102515 / DSM 9628</strain>
    </source>
</reference>
<gene>
    <name evidence="1" type="ORF">GJA_3829</name>
</gene>
<evidence type="ECO:0008006" key="3">
    <source>
        <dbReference type="Google" id="ProtNLM"/>
    </source>
</evidence>
<dbReference type="SUPFAM" id="SSF55874">
    <property type="entry name" value="ATPase domain of HSP90 chaperone/DNA topoisomerase II/histidine kinase"/>
    <property type="match status" value="1"/>
</dbReference>
<dbReference type="Proteomes" id="UP000027604">
    <property type="component" value="Chromosome I"/>
</dbReference>
<sequence>MFLVHFWSSSQLPCARHILYRPQALLEKIVFLSSNIGEQHARMNFCLPSLCAMNTTSIDGYDPLSFFESHANGSANSNHIYETAIKGNVLNILKSYTGFFDILCEPIQNALDACEKQWRLDSTYMPKIRIEISIQEQTVEVLDNGTGMTATQFAHCFTPNVSYKKGERLRGQKGVGATFLAYGFNYVQLKTKCEGERRAAILRQGRQWAEDGNNFVPRPKLEELKTFNCDWLDRQVSGTSILIKLTSSTNEKPKDLGWCGATNAEQWMTLLRILTPLGGIYIEDSEFKPTVEISVTDRSGTQTGTSIVNPEYFYVHDIDGVRSVDLSSIRDALSSIDGDPAHKASRIPDRFKNIECLWDFWDAKTLLSEKGLDKLNDEQKALIEQHCITVYGGFVSTLDIFDAFNRKLGVNERFKYLRGGLQLATDSMPQGELLVIPLKRYIGYQRNAHIVVHFKDGNPDLGRKVFQPELRALAEEIAEKITNVFITYRNLLKPDSGAIPTLLPDKELHVWKRAQEDWRDKHPLNLTGTWPTTSYISAPQEEQDVIALYHQLIGAGLIRGINFYGSKVNERYDALVEMNYSDDTVQYHPASCPLGVTSAIDFPYNSEPKILEYKFDLDALFRDFDASIKFAKHVDFIVCWKASLQVKNGFSIHSYLVDDQGVRRVFYGATHRLEQAGSGHFMEVVILEELLNYLANKTQESANQKVKYRLYD</sequence>
<evidence type="ECO:0000313" key="2">
    <source>
        <dbReference type="Proteomes" id="UP000027604"/>
    </source>
</evidence>
<protein>
    <recommendedName>
        <fullName evidence="3">Histidine kinase-, DNA gyrase B-, and HSP90-like ATPase family protein</fullName>
    </recommendedName>
</protein>
<dbReference type="EMBL" id="HG322949">
    <property type="protein sequence ID" value="CDG84441.1"/>
    <property type="molecule type" value="Genomic_DNA"/>
</dbReference>
<dbReference type="HOGENOM" id="CLU_387710_0_0_4"/>
<evidence type="ECO:0000313" key="1">
    <source>
        <dbReference type="EMBL" id="CDG84441.1"/>
    </source>
</evidence>
<dbReference type="Gene3D" id="3.30.565.10">
    <property type="entry name" value="Histidine kinase-like ATPase, C-terminal domain"/>
    <property type="match status" value="1"/>
</dbReference>
<dbReference type="AlphaFoldDB" id="W0V9B2"/>
<proteinExistence type="predicted"/>
<dbReference type="PATRIC" id="fig|1349767.4.peg.419"/>
<dbReference type="Pfam" id="PF13589">
    <property type="entry name" value="HATPase_c_3"/>
    <property type="match status" value="1"/>
</dbReference>
<organism evidence="1 2">
    <name type="scientific">Janthinobacterium agaricidamnosum NBRC 102515 = DSM 9628</name>
    <dbReference type="NCBI Taxonomy" id="1349767"/>
    <lineage>
        <taxon>Bacteria</taxon>
        <taxon>Pseudomonadati</taxon>
        <taxon>Pseudomonadota</taxon>
        <taxon>Betaproteobacteria</taxon>
        <taxon>Burkholderiales</taxon>
        <taxon>Oxalobacteraceae</taxon>
        <taxon>Janthinobacterium</taxon>
    </lineage>
</organism>
<dbReference type="STRING" id="1349767.GJA_3829"/>
<name>W0V9B2_9BURK</name>
<dbReference type="InterPro" id="IPR036890">
    <property type="entry name" value="HATPase_C_sf"/>
</dbReference>